<feature type="transmembrane region" description="Helical" evidence="1">
    <location>
        <begin position="53"/>
        <end position="80"/>
    </location>
</feature>
<feature type="transmembrane region" description="Helical" evidence="1">
    <location>
        <begin position="164"/>
        <end position="189"/>
    </location>
</feature>
<dbReference type="AlphaFoldDB" id="A0A085M162"/>
<feature type="transmembrane region" description="Helical" evidence="1">
    <location>
        <begin position="195"/>
        <end position="217"/>
    </location>
</feature>
<keyword evidence="3" id="KW-1185">Reference proteome</keyword>
<sequence length="325" mass="36313">LVDAPFRAGFAPAFCLYDRLYGAVCSLGCSRWLVLTVMAKLEVRIKYCCCCGLNIATLLIALYSLCMYILFLGLAAWSMWRINNGIPDPQPSTVALAQVNVDSNTIILVDPYFDTLGLYTEELKYSIGVRYPVLVINMIIYLIIIISSVLLLFALCLKSPWLMIPWICAVLLDVVRGFISCVMIFVLSGGDVRKIAVGVFFLGLQLFHISLILIVTAKFQSLMAEKKGINYKERSVMADSVNMYPALPSPYAYSSPTTGRRYPGPYQAPYGTYHPGEGAYSRVNKYPANAASSRQADYSKMPPVRNYSNYSGQYSRQYNNYGMTM</sequence>
<feature type="non-terminal residue" evidence="2">
    <location>
        <position position="1"/>
    </location>
</feature>
<organism evidence="2 3">
    <name type="scientific">Trichuris suis</name>
    <name type="common">pig whipworm</name>
    <dbReference type="NCBI Taxonomy" id="68888"/>
    <lineage>
        <taxon>Eukaryota</taxon>
        <taxon>Metazoa</taxon>
        <taxon>Ecdysozoa</taxon>
        <taxon>Nematoda</taxon>
        <taxon>Enoplea</taxon>
        <taxon>Dorylaimia</taxon>
        <taxon>Trichinellida</taxon>
        <taxon>Trichuridae</taxon>
        <taxon>Trichuris</taxon>
    </lineage>
</organism>
<keyword evidence="1" id="KW-1133">Transmembrane helix</keyword>
<dbReference type="EMBL" id="KL363245">
    <property type="protein sequence ID" value="KFD50958.1"/>
    <property type="molecule type" value="Genomic_DNA"/>
</dbReference>
<dbReference type="Proteomes" id="UP000030764">
    <property type="component" value="Unassembled WGS sequence"/>
</dbReference>
<evidence type="ECO:0000313" key="3">
    <source>
        <dbReference type="Proteomes" id="UP000030764"/>
    </source>
</evidence>
<feature type="transmembrane region" description="Helical" evidence="1">
    <location>
        <begin position="134"/>
        <end position="157"/>
    </location>
</feature>
<dbReference type="PANTHER" id="PTHR36694:SF5">
    <property type="entry name" value="PROTEIN CBG13296"/>
    <property type="match status" value="1"/>
</dbReference>
<gene>
    <name evidence="2" type="ORF">M513_08140</name>
</gene>
<protein>
    <submittedName>
        <fullName evidence="2">Uncharacterized protein</fullName>
    </submittedName>
</protein>
<name>A0A085M162_9BILA</name>
<keyword evidence="1" id="KW-0812">Transmembrane</keyword>
<reference evidence="2 3" key="1">
    <citation type="journal article" date="2014" name="Nat. Genet.">
        <title>Genome and transcriptome of the porcine whipworm Trichuris suis.</title>
        <authorList>
            <person name="Jex A.R."/>
            <person name="Nejsum P."/>
            <person name="Schwarz E.M."/>
            <person name="Hu L."/>
            <person name="Young N.D."/>
            <person name="Hall R.S."/>
            <person name="Korhonen P.K."/>
            <person name="Liao S."/>
            <person name="Thamsborg S."/>
            <person name="Xia J."/>
            <person name="Xu P."/>
            <person name="Wang S."/>
            <person name="Scheerlinck J.P."/>
            <person name="Hofmann A."/>
            <person name="Sternberg P.W."/>
            <person name="Wang J."/>
            <person name="Gasser R.B."/>
        </authorList>
    </citation>
    <scope>NUCLEOTIDE SEQUENCE [LARGE SCALE GENOMIC DNA]</scope>
    <source>
        <strain evidence="2">DCEP-RM93M</strain>
    </source>
</reference>
<feature type="transmembrane region" description="Helical" evidence="1">
    <location>
        <begin position="20"/>
        <end position="41"/>
    </location>
</feature>
<evidence type="ECO:0000313" key="2">
    <source>
        <dbReference type="EMBL" id="KFD50958.1"/>
    </source>
</evidence>
<proteinExistence type="predicted"/>
<evidence type="ECO:0000256" key="1">
    <source>
        <dbReference type="SAM" id="Phobius"/>
    </source>
</evidence>
<keyword evidence="1" id="KW-0472">Membrane</keyword>
<dbReference type="PANTHER" id="PTHR36694">
    <property type="entry name" value="PASIFLORA 1, ISOFORM A-RELATED"/>
    <property type="match status" value="1"/>
</dbReference>
<accession>A0A085M162</accession>